<dbReference type="Pfam" id="PF13899">
    <property type="entry name" value="Thioredoxin_7"/>
    <property type="match status" value="1"/>
</dbReference>
<dbReference type="PANTHER" id="PTHR32234:SF0">
    <property type="entry name" value="THIOL:DISULFIDE INTERCHANGE PROTEIN DSBD"/>
    <property type="match status" value="1"/>
</dbReference>
<evidence type="ECO:0000259" key="7">
    <source>
        <dbReference type="PROSITE" id="PS51352"/>
    </source>
</evidence>
<organism evidence="8">
    <name type="scientific">uncultured marine bacterium MedDCM-OCT-S05-C75</name>
    <dbReference type="NCBI Taxonomy" id="743067"/>
    <lineage>
        <taxon>Bacteria</taxon>
        <taxon>environmental samples</taxon>
    </lineage>
</organism>
<keyword evidence="4 6" id="KW-1133">Transmembrane helix</keyword>
<dbReference type="Pfam" id="PF02683">
    <property type="entry name" value="DsbD_TM"/>
    <property type="match status" value="1"/>
</dbReference>
<dbReference type="GO" id="GO:0005886">
    <property type="term" value="C:plasma membrane"/>
    <property type="evidence" value="ECO:0007669"/>
    <property type="project" value="UniProtKB-SubCell"/>
</dbReference>
<evidence type="ECO:0000256" key="4">
    <source>
        <dbReference type="ARBA" id="ARBA00022989"/>
    </source>
</evidence>
<dbReference type="GO" id="GO:0017004">
    <property type="term" value="P:cytochrome complex assembly"/>
    <property type="evidence" value="ECO:0007669"/>
    <property type="project" value="InterPro"/>
</dbReference>
<evidence type="ECO:0000256" key="5">
    <source>
        <dbReference type="ARBA" id="ARBA00023136"/>
    </source>
</evidence>
<dbReference type="InterPro" id="IPR035671">
    <property type="entry name" value="DsbD_gamma"/>
</dbReference>
<dbReference type="InterPro" id="IPR036249">
    <property type="entry name" value="Thioredoxin-like_sf"/>
</dbReference>
<keyword evidence="2" id="KW-1003">Cell membrane</keyword>
<dbReference type="Gene3D" id="3.40.30.10">
    <property type="entry name" value="Glutaredoxin"/>
    <property type="match status" value="1"/>
</dbReference>
<feature type="transmembrane region" description="Helical" evidence="6">
    <location>
        <begin position="379"/>
        <end position="398"/>
    </location>
</feature>
<name>D6PDN5_9BACT</name>
<dbReference type="InterPro" id="IPR028250">
    <property type="entry name" value="DsbDN"/>
</dbReference>
<dbReference type="InterPro" id="IPR013766">
    <property type="entry name" value="Thioredoxin_domain"/>
</dbReference>
<dbReference type="Pfam" id="PF11412">
    <property type="entry name" value="DsbD_N"/>
    <property type="match status" value="1"/>
</dbReference>
<evidence type="ECO:0000256" key="6">
    <source>
        <dbReference type="SAM" id="Phobius"/>
    </source>
</evidence>
<dbReference type="PROSITE" id="PS51352">
    <property type="entry name" value="THIOREDOXIN_2"/>
    <property type="match status" value="1"/>
</dbReference>
<dbReference type="NCBIfam" id="NF001419">
    <property type="entry name" value="PRK00293.1"/>
    <property type="match status" value="1"/>
</dbReference>
<keyword evidence="3 6" id="KW-0812">Transmembrane</keyword>
<feature type="transmembrane region" description="Helical" evidence="6">
    <location>
        <begin position="410"/>
        <end position="430"/>
    </location>
</feature>
<dbReference type="Gene3D" id="2.60.40.1250">
    <property type="entry name" value="Thiol:disulfide interchange protein DsbD, N-terminal domain"/>
    <property type="match status" value="1"/>
</dbReference>
<dbReference type="GO" id="GO:0045454">
    <property type="term" value="P:cell redox homeostasis"/>
    <property type="evidence" value="ECO:0007669"/>
    <property type="project" value="TreeGrafter"/>
</dbReference>
<dbReference type="InterPro" id="IPR003834">
    <property type="entry name" value="Cyt_c_assmbl_TM_dom"/>
</dbReference>
<feature type="domain" description="Thioredoxin" evidence="7">
    <location>
        <begin position="431"/>
        <end position="570"/>
    </location>
</feature>
<feature type="transmembrane region" description="Helical" evidence="6">
    <location>
        <begin position="196"/>
        <end position="218"/>
    </location>
</feature>
<evidence type="ECO:0000256" key="1">
    <source>
        <dbReference type="ARBA" id="ARBA00004651"/>
    </source>
</evidence>
<feature type="transmembrane region" description="Helical" evidence="6">
    <location>
        <begin position="282"/>
        <end position="308"/>
    </location>
</feature>
<comment type="subcellular location">
    <subcellularLocation>
        <location evidence="1">Cell membrane</location>
        <topology evidence="1">Multi-pass membrane protein</topology>
    </subcellularLocation>
</comment>
<dbReference type="EMBL" id="GU942999">
    <property type="protein sequence ID" value="ADD93836.1"/>
    <property type="molecule type" value="Genomic_DNA"/>
</dbReference>
<feature type="transmembrane region" description="Helical" evidence="6">
    <location>
        <begin position="355"/>
        <end position="373"/>
    </location>
</feature>
<evidence type="ECO:0000313" key="8">
    <source>
        <dbReference type="EMBL" id="ADD93836.1"/>
    </source>
</evidence>
<feature type="transmembrane region" description="Helical" evidence="6">
    <location>
        <begin position="148"/>
        <end position="175"/>
    </location>
</feature>
<feature type="transmembrane region" description="Helical" evidence="6">
    <location>
        <begin position="230"/>
        <end position="250"/>
    </location>
</feature>
<dbReference type="AlphaFoldDB" id="D6PDN5"/>
<dbReference type="PANTHER" id="PTHR32234">
    <property type="entry name" value="THIOL:DISULFIDE INTERCHANGE PROTEIN DSBD"/>
    <property type="match status" value="1"/>
</dbReference>
<dbReference type="InterPro" id="IPR036929">
    <property type="entry name" value="DsbDN_sf"/>
</dbReference>
<reference evidence="8" key="1">
    <citation type="journal article" date="2010" name="ISME J.">
        <title>Metagenome of the Mediterranean deep chlorophyll maximum studied by direct and fosmid library 454 pyrosequencing.</title>
        <authorList>
            <person name="Ghai R."/>
            <person name="Martin-Cuadrado A.B."/>
            <person name="Molto A.G."/>
            <person name="Heredia I.G."/>
            <person name="Cabrera R."/>
            <person name="Martin J."/>
            <person name="Verdu M."/>
            <person name="Deschamps P."/>
            <person name="Moreira D."/>
            <person name="Lopez-Garcia P."/>
            <person name="Mira A."/>
            <person name="Rodriguez-Valera F."/>
        </authorList>
    </citation>
    <scope>NUCLEOTIDE SEQUENCE</scope>
</reference>
<dbReference type="SUPFAM" id="SSF74863">
    <property type="entry name" value="Thiol:disulfide interchange protein DsbD, N-terminal domain (DsbD-alpha)"/>
    <property type="match status" value="1"/>
</dbReference>
<dbReference type="CDD" id="cd02953">
    <property type="entry name" value="DsbDgamma"/>
    <property type="match status" value="1"/>
</dbReference>
<accession>D6PDN5</accession>
<evidence type="ECO:0000256" key="2">
    <source>
        <dbReference type="ARBA" id="ARBA00022475"/>
    </source>
</evidence>
<evidence type="ECO:0000256" key="3">
    <source>
        <dbReference type="ARBA" id="ARBA00022692"/>
    </source>
</evidence>
<dbReference type="GO" id="GO:0015035">
    <property type="term" value="F:protein-disulfide reductase activity"/>
    <property type="evidence" value="ECO:0007669"/>
    <property type="project" value="TreeGrafter"/>
</dbReference>
<protein>
    <submittedName>
        <fullName evidence="8">Thiol:disulfide interchange protein DsbD</fullName>
    </submittedName>
</protein>
<dbReference type="SUPFAM" id="SSF52833">
    <property type="entry name" value="Thioredoxin-like"/>
    <property type="match status" value="1"/>
</dbReference>
<sequence>MPVDEAFAIRAELADSGAARITWDIAPDYYLYRHQFSVRVDGVKVDQLQIPAGQEKFDEFFGDVEVYYQFAELTLSGTRLDEGAKLVVMYQGCAELGLCYPPEQRQFSYTGGRLLASSAVTEVPASATAPQVIGEDRALADVLANASLITVLAVFFVAGVGLTFTPCVFPMLPILSSIIVGQGKDLAKPRALSLSAAYVLGMAVTFAAVGLLVGLFGAELNLQAKLQSPVVLILSALIFTALAGAMFGFYELTLPQALQQWLDDRARAQQTQVASGSSHRSVFVMGALSSLVVSPCITPPLAGALIYLSNTGDVVLGGSALFVLALGMGVPLMIVGGTGGHWLPRAGGWMDLVKAAFGVGLLAVAIWLLARLLPAPLVLLLWGALLIGCGVFLGALVFSERQPGQRGLQVVGILALLWGVMCVVGAGLGGTDPLKPLGSLGFDTARDGKSAQDLEWRGVKSLADVQQAVRDSQKPVLLDVYADWCISCKVMEAQVFPTATVAPLLGRFQLLRADVTRNDGLDRELLSHYGLFGPPSLVFFRQDASEIEELRLQGEVSEQQLVPHLEAVLARNIEK</sequence>
<proteinExistence type="predicted"/>
<keyword evidence="5 6" id="KW-0472">Membrane</keyword>
<feature type="transmembrane region" description="Helical" evidence="6">
    <location>
        <begin position="320"/>
        <end position="343"/>
    </location>
</feature>